<comment type="caution">
    <text evidence="1">The sequence shown here is derived from an EMBL/GenBank/DDBJ whole genome shotgun (WGS) entry which is preliminary data.</text>
</comment>
<sequence length="97" mass="10424">MDKFVLTLDDDTAFSAAHSARPTETQPGLAAAAIPARARAARCIGRSRLRLRRAGAGGGRDLQLANAYLWSSRYELVPLSIRFAALAAALVRYPVVN</sequence>
<dbReference type="Proteomes" id="UP000299102">
    <property type="component" value="Unassembled WGS sequence"/>
</dbReference>
<evidence type="ECO:0000313" key="2">
    <source>
        <dbReference type="Proteomes" id="UP000299102"/>
    </source>
</evidence>
<evidence type="ECO:0000313" key="1">
    <source>
        <dbReference type="EMBL" id="GBP87663.1"/>
    </source>
</evidence>
<reference evidence="1 2" key="1">
    <citation type="journal article" date="2019" name="Commun. Biol.">
        <title>The bagworm genome reveals a unique fibroin gene that provides high tensile strength.</title>
        <authorList>
            <person name="Kono N."/>
            <person name="Nakamura H."/>
            <person name="Ohtoshi R."/>
            <person name="Tomita M."/>
            <person name="Numata K."/>
            <person name="Arakawa K."/>
        </authorList>
    </citation>
    <scope>NUCLEOTIDE SEQUENCE [LARGE SCALE GENOMIC DNA]</scope>
</reference>
<dbReference type="AlphaFoldDB" id="A0A4C1ZKG1"/>
<protein>
    <submittedName>
        <fullName evidence="1">Uncharacterized protein</fullName>
    </submittedName>
</protein>
<dbReference type="EMBL" id="BGZK01001875">
    <property type="protein sequence ID" value="GBP87663.1"/>
    <property type="molecule type" value="Genomic_DNA"/>
</dbReference>
<gene>
    <name evidence="1" type="ORF">EVAR_38149_1</name>
</gene>
<name>A0A4C1ZKG1_EUMVA</name>
<proteinExistence type="predicted"/>
<keyword evidence="2" id="KW-1185">Reference proteome</keyword>
<organism evidence="1 2">
    <name type="scientific">Eumeta variegata</name>
    <name type="common">Bagworm moth</name>
    <name type="synonym">Eumeta japonica</name>
    <dbReference type="NCBI Taxonomy" id="151549"/>
    <lineage>
        <taxon>Eukaryota</taxon>
        <taxon>Metazoa</taxon>
        <taxon>Ecdysozoa</taxon>
        <taxon>Arthropoda</taxon>
        <taxon>Hexapoda</taxon>
        <taxon>Insecta</taxon>
        <taxon>Pterygota</taxon>
        <taxon>Neoptera</taxon>
        <taxon>Endopterygota</taxon>
        <taxon>Lepidoptera</taxon>
        <taxon>Glossata</taxon>
        <taxon>Ditrysia</taxon>
        <taxon>Tineoidea</taxon>
        <taxon>Psychidae</taxon>
        <taxon>Oiketicinae</taxon>
        <taxon>Eumeta</taxon>
    </lineage>
</organism>
<accession>A0A4C1ZKG1</accession>